<proteinExistence type="inferred from homology"/>
<feature type="binding site" evidence="5">
    <location>
        <position position="360"/>
    </location>
    <ligand>
        <name>substrate</name>
    </ligand>
</feature>
<sequence length="465" mass="50600">MSMSFLSDVEAFYDLAVKDLALPTGVGEKIKVANATYTTRFGVRLRDRMFTFTGWRSAHSNHQSPAKGGIRYAPNCTVEEVEALAALMTYKCALVGVPYGGSKGALCLDPSDWTEAELEKITRRFAQEMIRHRFLDSANNVPAPDVGTNERTMMWIADEYKRLRPEDINALGCVTGKPLGGGGIEGRVEATGRGVQYAIRAFVDTPTLIKPLFEDARLFGKRVAIQGFGNVGAHAALFLSKEDGCKITSIIERDVVLTNPSGINVSDLIAHRDATGSIADFAGAACTSTPPEALTIDCDILIPAAVEGVINADIARRTPARLIVEAANGPCTFEAAKILDDRQIQVIPDLYANAGGVIVSYFEWVKNLGHMPFGLLERRYHEKGHRVLTSTIERTVGASLQWDEDASYLSGPTELDMVRSGLEEIMRRTLGRIVAEQSTRGGDLRSAAYRLAVNQVAEAYRAIGL</sequence>
<gene>
    <name evidence="9" type="primary">gdhA_1</name>
    <name evidence="9" type="ORF">THS5294_00148</name>
</gene>
<accession>A0A0P1EVG9</accession>
<dbReference type="Gene3D" id="3.40.50.10860">
    <property type="entry name" value="Leucine Dehydrogenase, chain A, domain 1"/>
    <property type="match status" value="1"/>
</dbReference>
<protein>
    <recommendedName>
        <fullName evidence="3">Glutamate dehydrogenase</fullName>
    </recommendedName>
</protein>
<dbReference type="GO" id="GO:0000166">
    <property type="term" value="F:nucleotide binding"/>
    <property type="evidence" value="ECO:0007669"/>
    <property type="project" value="UniProtKB-KW"/>
</dbReference>
<dbReference type="Proteomes" id="UP000051298">
    <property type="component" value="Unassembled WGS sequence"/>
</dbReference>
<evidence type="ECO:0000256" key="2">
    <source>
        <dbReference type="ARBA" id="ARBA00023002"/>
    </source>
</evidence>
<dbReference type="eggNOG" id="COG0334">
    <property type="taxonomic scope" value="Bacteria"/>
</dbReference>
<dbReference type="Pfam" id="PF02812">
    <property type="entry name" value="ELFV_dehydrog_N"/>
    <property type="match status" value="1"/>
</dbReference>
<dbReference type="AlphaFoldDB" id="A0A0P1EVG9"/>
<dbReference type="InterPro" id="IPR046346">
    <property type="entry name" value="Aminoacid_DH-like_N_sf"/>
</dbReference>
<feature type="binding site" evidence="5">
    <location>
        <position position="91"/>
    </location>
    <ligand>
        <name>substrate</name>
    </ligand>
</feature>
<dbReference type="EMBL" id="CYRX01000006">
    <property type="protein sequence ID" value="CUH58868.1"/>
    <property type="molecule type" value="Genomic_DNA"/>
</dbReference>
<organism evidence="9 10">
    <name type="scientific">Thalassobacter stenotrophicus</name>
    <dbReference type="NCBI Taxonomy" id="266809"/>
    <lineage>
        <taxon>Bacteria</taxon>
        <taxon>Pseudomonadati</taxon>
        <taxon>Pseudomonadota</taxon>
        <taxon>Alphaproteobacteria</taxon>
        <taxon>Rhodobacterales</taxon>
        <taxon>Roseobacteraceae</taxon>
        <taxon>Thalassobacter</taxon>
    </lineage>
</organism>
<dbReference type="Gene3D" id="3.40.50.720">
    <property type="entry name" value="NAD(P)-binding Rossmann-like Domain"/>
    <property type="match status" value="1"/>
</dbReference>
<dbReference type="SUPFAM" id="SSF53223">
    <property type="entry name" value="Aminoacid dehydrogenase-like, N-terminal domain"/>
    <property type="match status" value="1"/>
</dbReference>
<feature type="active site" description="Proton donor" evidence="4">
    <location>
        <position position="103"/>
    </location>
</feature>
<feature type="binding site" evidence="5">
    <location>
        <position position="191"/>
    </location>
    <ligand>
        <name>NAD(+)</name>
        <dbReference type="ChEBI" id="CHEBI:57540"/>
    </ligand>
</feature>
<keyword evidence="2 3" id="KW-0560">Oxidoreductase</keyword>
<dbReference type="GO" id="GO:0004352">
    <property type="term" value="F:glutamate dehydrogenase (NAD+) activity"/>
    <property type="evidence" value="ECO:0007669"/>
    <property type="project" value="TreeGrafter"/>
</dbReference>
<evidence type="ECO:0000256" key="5">
    <source>
        <dbReference type="PIRSR" id="PIRSR000185-2"/>
    </source>
</evidence>
<evidence type="ECO:0000256" key="6">
    <source>
        <dbReference type="PIRSR" id="PIRSR000185-3"/>
    </source>
</evidence>
<feature type="domain" description="Glutamate/phenylalanine/leucine/valine/L-tryptophan dehydrogenase C-terminal" evidence="8">
    <location>
        <begin position="184"/>
        <end position="464"/>
    </location>
</feature>
<feature type="binding site" evidence="5">
    <location>
        <position position="67"/>
    </location>
    <ligand>
        <name>substrate</name>
    </ligand>
</feature>
<dbReference type="PANTHER" id="PTHR11606:SF13">
    <property type="entry name" value="GLUTAMATE DEHYDROGENASE 1, MITOCHONDRIAL"/>
    <property type="match status" value="1"/>
</dbReference>
<feature type="site" description="Important for catalysis" evidence="6">
    <location>
        <position position="145"/>
    </location>
</feature>
<dbReference type="PANTHER" id="PTHR11606">
    <property type="entry name" value="GLUTAMATE DEHYDROGENASE"/>
    <property type="match status" value="1"/>
</dbReference>
<evidence type="ECO:0000256" key="4">
    <source>
        <dbReference type="PIRSR" id="PIRSR000185-1"/>
    </source>
</evidence>
<dbReference type="InterPro" id="IPR006095">
    <property type="entry name" value="Glu/Leu/Phe/Val/Trp_DH"/>
</dbReference>
<name>A0A0P1EVG9_9RHOB</name>
<evidence type="ECO:0000259" key="8">
    <source>
        <dbReference type="SMART" id="SM00839"/>
    </source>
</evidence>
<dbReference type="SMART" id="SM00839">
    <property type="entry name" value="ELFV_dehydrog"/>
    <property type="match status" value="1"/>
</dbReference>
<reference evidence="9 10" key="1">
    <citation type="submission" date="2015-09" db="EMBL/GenBank/DDBJ databases">
        <authorList>
            <consortium name="Swine Surveillance"/>
        </authorList>
    </citation>
    <scope>NUCLEOTIDE SEQUENCE [LARGE SCALE GENOMIC DNA]</scope>
    <source>
        <strain evidence="9 10">CECT 5294</strain>
    </source>
</reference>
<dbReference type="InterPro" id="IPR036291">
    <property type="entry name" value="NAD(P)-bd_dom_sf"/>
</dbReference>
<dbReference type="CDD" id="cd01076">
    <property type="entry name" value="NAD_bind_1_Glu_DH"/>
    <property type="match status" value="1"/>
</dbReference>
<dbReference type="SUPFAM" id="SSF51735">
    <property type="entry name" value="NAD(P)-binding Rossmann-fold domains"/>
    <property type="match status" value="1"/>
</dbReference>
<evidence type="ECO:0000313" key="9">
    <source>
        <dbReference type="EMBL" id="CUH58868.1"/>
    </source>
</evidence>
<keyword evidence="5" id="KW-0520">NAD</keyword>
<comment type="similarity">
    <text evidence="1 3 7">Belongs to the Glu/Leu/Phe/Val dehydrogenases family.</text>
</comment>
<evidence type="ECO:0000256" key="7">
    <source>
        <dbReference type="RuleBase" id="RU004417"/>
    </source>
</evidence>
<dbReference type="RefSeq" id="WP_038010094.1">
    <property type="nucleotide sequence ID" value="NZ_CYRX01000006.1"/>
</dbReference>
<dbReference type="GO" id="GO:0006538">
    <property type="term" value="P:L-glutamate catabolic process"/>
    <property type="evidence" value="ECO:0007669"/>
    <property type="project" value="TreeGrafter"/>
</dbReference>
<evidence type="ECO:0000256" key="3">
    <source>
        <dbReference type="PIRNR" id="PIRNR000185"/>
    </source>
</evidence>
<dbReference type="PRINTS" id="PR00082">
    <property type="entry name" value="GLFDHDRGNASE"/>
</dbReference>
<evidence type="ECO:0000256" key="1">
    <source>
        <dbReference type="ARBA" id="ARBA00006382"/>
    </source>
</evidence>
<evidence type="ECO:0000313" key="10">
    <source>
        <dbReference type="Proteomes" id="UP000051298"/>
    </source>
</evidence>
<dbReference type="InterPro" id="IPR006096">
    <property type="entry name" value="Glu/Leu/Phe/Val/Trp_DH_C"/>
</dbReference>
<dbReference type="PIRSF" id="PIRSF000185">
    <property type="entry name" value="Glu_DH"/>
    <property type="match status" value="1"/>
</dbReference>
<dbReference type="STRING" id="266809.PM03_16505"/>
<feature type="binding site" evidence="5">
    <location>
        <position position="230"/>
    </location>
    <ligand>
        <name>NAD(+)</name>
        <dbReference type="ChEBI" id="CHEBI:57540"/>
    </ligand>
</feature>
<dbReference type="InterPro" id="IPR006097">
    <property type="entry name" value="Glu/Leu/Phe/Val/Trp_DH_dimer"/>
</dbReference>
<keyword evidence="5" id="KW-0547">Nucleotide-binding</keyword>
<dbReference type="InterPro" id="IPR033922">
    <property type="entry name" value="NAD_bind_Glu_DH"/>
</dbReference>
<dbReference type="Pfam" id="PF00208">
    <property type="entry name" value="ELFV_dehydrog"/>
    <property type="match status" value="1"/>
</dbReference>
<dbReference type="InterPro" id="IPR014362">
    <property type="entry name" value="Glu_DH"/>
</dbReference>